<protein>
    <submittedName>
        <fullName evidence="2">Uncharacterized protein</fullName>
    </submittedName>
</protein>
<sequence>MEQARKKQVPKESITSFDIIALEEFDQKTTLFEIMTKSKSFNKIPKHGALYHALIESILEDEDVIDEGVADKLKKRKPDDADKDEGPFSGSDRGLKRRQNLLASLHKQRIQCLRLKILKGHKILEEDMGNIDEPPVVNVDQKDCDLAKAEKPLRTFDDLMSSSIDFSAFVMNRLQISELTQDILVGPTYNILIGTCRSYVKLDYNMEECYKALTDQLDWNNPKGDRYPFDLRKPLPLVMSGNHQIVLVNYFFNNDLAYLQGVSTGRTYMTLLTKTKAAKYNLPKIEDMNRLFNLKGYVIVYLAEALCMFTRHIVIQKRVEDLQLGVEIYQKKLNISRPMTHKAGIIDLKPYSAYSKPQGFIYIDKLGRNRLMCSYELYNFNVDTRISLCDTLKDMANNLEMGYTSVMPRRRWNNLDKKRSRIMIKDIDRQLLDRRLMRSLEKFVGGR</sequence>
<accession>A0A6L2LJP4</accession>
<name>A0A6L2LJP4_TANCI</name>
<dbReference type="AlphaFoldDB" id="A0A6L2LJP4"/>
<dbReference type="EMBL" id="BKCJ010004601">
    <property type="protein sequence ID" value="GEU62013.1"/>
    <property type="molecule type" value="Genomic_DNA"/>
</dbReference>
<evidence type="ECO:0000256" key="1">
    <source>
        <dbReference type="SAM" id="MobiDB-lite"/>
    </source>
</evidence>
<evidence type="ECO:0000313" key="2">
    <source>
        <dbReference type="EMBL" id="GEU62013.1"/>
    </source>
</evidence>
<gene>
    <name evidence="2" type="ORF">Tci_033991</name>
</gene>
<proteinExistence type="predicted"/>
<feature type="compositionally biased region" description="Basic and acidic residues" evidence="1">
    <location>
        <begin position="75"/>
        <end position="86"/>
    </location>
</feature>
<feature type="region of interest" description="Disordered" evidence="1">
    <location>
        <begin position="75"/>
        <end position="94"/>
    </location>
</feature>
<comment type="caution">
    <text evidence="2">The sequence shown here is derived from an EMBL/GenBank/DDBJ whole genome shotgun (WGS) entry which is preliminary data.</text>
</comment>
<reference evidence="2" key="1">
    <citation type="journal article" date="2019" name="Sci. Rep.">
        <title>Draft genome of Tanacetum cinerariifolium, the natural source of mosquito coil.</title>
        <authorList>
            <person name="Yamashiro T."/>
            <person name="Shiraishi A."/>
            <person name="Satake H."/>
            <person name="Nakayama K."/>
        </authorList>
    </citation>
    <scope>NUCLEOTIDE SEQUENCE</scope>
</reference>
<organism evidence="2">
    <name type="scientific">Tanacetum cinerariifolium</name>
    <name type="common">Dalmatian daisy</name>
    <name type="synonym">Chrysanthemum cinerariifolium</name>
    <dbReference type="NCBI Taxonomy" id="118510"/>
    <lineage>
        <taxon>Eukaryota</taxon>
        <taxon>Viridiplantae</taxon>
        <taxon>Streptophyta</taxon>
        <taxon>Embryophyta</taxon>
        <taxon>Tracheophyta</taxon>
        <taxon>Spermatophyta</taxon>
        <taxon>Magnoliopsida</taxon>
        <taxon>eudicotyledons</taxon>
        <taxon>Gunneridae</taxon>
        <taxon>Pentapetalae</taxon>
        <taxon>asterids</taxon>
        <taxon>campanulids</taxon>
        <taxon>Asterales</taxon>
        <taxon>Asteraceae</taxon>
        <taxon>Asteroideae</taxon>
        <taxon>Anthemideae</taxon>
        <taxon>Anthemidinae</taxon>
        <taxon>Tanacetum</taxon>
    </lineage>
</organism>